<keyword evidence="1" id="KW-0175">Coiled coil</keyword>
<protein>
    <submittedName>
        <fullName evidence="4">Uncharacterized protein</fullName>
    </submittedName>
</protein>
<reference evidence="3" key="2">
    <citation type="submission" date="2020-08" db="EMBL/GenBank/DDBJ databases">
        <authorList>
            <person name="Shumante A."/>
            <person name="Zimin A.V."/>
            <person name="Puiu D."/>
            <person name="Salzberg S.L."/>
        </authorList>
    </citation>
    <scope>NUCLEOTIDE SEQUENCE</scope>
    <source>
        <strain evidence="3">WC2-LM</strain>
        <tissue evidence="3">Liver</tissue>
    </source>
</reference>
<proteinExistence type="predicted"/>
<accession>A0A5E4AMR4</accession>
<gene>
    <name evidence="3" type="ORF">GHT09_019265</name>
    <name evidence="4" type="ORF">MONAX_5E031187</name>
</gene>
<organism evidence="4">
    <name type="scientific">Marmota monax</name>
    <name type="common">Woodchuck</name>
    <dbReference type="NCBI Taxonomy" id="9995"/>
    <lineage>
        <taxon>Eukaryota</taxon>
        <taxon>Metazoa</taxon>
        <taxon>Chordata</taxon>
        <taxon>Craniata</taxon>
        <taxon>Vertebrata</taxon>
        <taxon>Euteleostomi</taxon>
        <taxon>Mammalia</taxon>
        <taxon>Eutheria</taxon>
        <taxon>Euarchontoglires</taxon>
        <taxon>Glires</taxon>
        <taxon>Rodentia</taxon>
        <taxon>Sciuromorpha</taxon>
        <taxon>Sciuridae</taxon>
        <taxon>Xerinae</taxon>
        <taxon>Marmotini</taxon>
        <taxon>Marmota</taxon>
    </lineage>
</organism>
<evidence type="ECO:0000313" key="3">
    <source>
        <dbReference type="EMBL" id="KAF7469493.1"/>
    </source>
</evidence>
<dbReference type="EMBL" id="WJEC01007645">
    <property type="protein sequence ID" value="KAF7469493.1"/>
    <property type="molecule type" value="Genomic_DNA"/>
</dbReference>
<reference evidence="4" key="1">
    <citation type="submission" date="2019-04" db="EMBL/GenBank/DDBJ databases">
        <authorList>
            <person name="Alioto T."/>
            <person name="Alioto T."/>
        </authorList>
    </citation>
    <scope>NUCLEOTIDE SEQUENCE [LARGE SCALE GENOMIC DNA]</scope>
</reference>
<sequence>MYIFFVNTLFQAYKHEELLKEKVKENRLRDAAMAQQKKTESEELEARLNILRKEEAKKQDTEMDIPVIKEPGDALSSVLTQSPPKEDTAVSQASKSTLSKKKRK</sequence>
<name>A0A5E4AMR4_MARMO</name>
<dbReference type="AlphaFoldDB" id="A0A5E4AMR4"/>
<feature type="compositionally biased region" description="Polar residues" evidence="2">
    <location>
        <begin position="77"/>
        <end position="97"/>
    </location>
</feature>
<evidence type="ECO:0000256" key="2">
    <source>
        <dbReference type="SAM" id="MobiDB-lite"/>
    </source>
</evidence>
<evidence type="ECO:0000313" key="4">
    <source>
        <dbReference type="EMBL" id="VTJ58041.1"/>
    </source>
</evidence>
<feature type="coiled-coil region" evidence="1">
    <location>
        <begin position="34"/>
        <end position="61"/>
    </location>
</feature>
<feature type="region of interest" description="Disordered" evidence="2">
    <location>
        <begin position="71"/>
        <end position="104"/>
    </location>
</feature>
<evidence type="ECO:0000256" key="1">
    <source>
        <dbReference type="SAM" id="Coils"/>
    </source>
</evidence>
<dbReference type="EMBL" id="CABDUW010000091">
    <property type="protein sequence ID" value="VTJ58041.1"/>
    <property type="molecule type" value="Genomic_DNA"/>
</dbReference>
<dbReference type="Proteomes" id="UP000662637">
    <property type="component" value="Unassembled WGS sequence"/>
</dbReference>